<dbReference type="SUPFAM" id="SSF103506">
    <property type="entry name" value="Mitochondrial carrier"/>
    <property type="match status" value="1"/>
</dbReference>
<dbReference type="EnsemblMetazoa" id="XM_014392726.1">
    <property type="protein sequence ID" value="XP_014248212.1"/>
    <property type="gene ID" value="LOC106665915"/>
</dbReference>
<dbReference type="OMA" id="LMKCGAG"/>
<comment type="similarity">
    <text evidence="2 8">Belongs to the mitochondrial carrier (TC 2.A.29) family.</text>
</comment>
<keyword evidence="5" id="KW-0677">Repeat</keyword>
<keyword evidence="10" id="KW-1185">Reference proteome</keyword>
<dbReference type="PROSITE" id="PS50920">
    <property type="entry name" value="SOLCAR"/>
    <property type="match status" value="3"/>
</dbReference>
<dbReference type="PRINTS" id="PR00926">
    <property type="entry name" value="MITOCARRIER"/>
</dbReference>
<dbReference type="Pfam" id="PF00153">
    <property type="entry name" value="Mito_carr"/>
    <property type="match status" value="3"/>
</dbReference>
<dbReference type="OrthoDB" id="18574at2759"/>
<evidence type="ECO:0000256" key="6">
    <source>
        <dbReference type="ARBA" id="ARBA00023136"/>
    </source>
</evidence>
<comment type="subcellular location">
    <subcellularLocation>
        <location evidence="1">Membrane</location>
        <topology evidence="1">Multi-pass membrane protein</topology>
    </subcellularLocation>
</comment>
<evidence type="ECO:0000256" key="2">
    <source>
        <dbReference type="ARBA" id="ARBA00006375"/>
    </source>
</evidence>
<dbReference type="Gene3D" id="1.50.40.10">
    <property type="entry name" value="Mitochondrial carrier domain"/>
    <property type="match status" value="1"/>
</dbReference>
<reference evidence="9" key="1">
    <citation type="submission" date="2022-01" db="UniProtKB">
        <authorList>
            <consortium name="EnsemblMetazoa"/>
        </authorList>
    </citation>
    <scope>IDENTIFICATION</scope>
</reference>
<evidence type="ECO:0000256" key="4">
    <source>
        <dbReference type="ARBA" id="ARBA00022692"/>
    </source>
</evidence>
<proteinExistence type="inferred from homology"/>
<evidence type="ECO:0000256" key="3">
    <source>
        <dbReference type="ARBA" id="ARBA00022448"/>
    </source>
</evidence>
<dbReference type="GO" id="GO:0016020">
    <property type="term" value="C:membrane"/>
    <property type="evidence" value="ECO:0007669"/>
    <property type="project" value="UniProtKB-SubCell"/>
</dbReference>
<keyword evidence="3 8" id="KW-0813">Transport</keyword>
<dbReference type="AlphaFoldDB" id="A0A8I6TGJ0"/>
<feature type="repeat" description="Solcar" evidence="7">
    <location>
        <begin position="10"/>
        <end position="103"/>
    </location>
</feature>
<dbReference type="GO" id="GO:0055085">
    <property type="term" value="P:transmembrane transport"/>
    <property type="evidence" value="ECO:0007669"/>
    <property type="project" value="InterPro"/>
</dbReference>
<dbReference type="InterPro" id="IPR002067">
    <property type="entry name" value="MCP"/>
</dbReference>
<dbReference type="RefSeq" id="XP_014248210.1">
    <property type="nucleotide sequence ID" value="XM_014392724.1"/>
</dbReference>
<dbReference type="PANTHER" id="PTHR24089">
    <property type="entry name" value="SOLUTE CARRIER FAMILY 25"/>
    <property type="match status" value="1"/>
</dbReference>
<accession>A0A8I6TGJ0</accession>
<evidence type="ECO:0000313" key="10">
    <source>
        <dbReference type="Proteomes" id="UP000494040"/>
    </source>
</evidence>
<keyword evidence="4 7" id="KW-0812">Transmembrane</keyword>
<dbReference type="RefSeq" id="XP_014248211.1">
    <property type="nucleotide sequence ID" value="XM_014392725.2"/>
</dbReference>
<dbReference type="EnsemblMetazoa" id="XM_014392725.2">
    <property type="protein sequence ID" value="XP_014248211.1"/>
    <property type="gene ID" value="LOC106665915"/>
</dbReference>
<dbReference type="KEGG" id="clec:106665915"/>
<feature type="repeat" description="Solcar" evidence="7">
    <location>
        <begin position="212"/>
        <end position="307"/>
    </location>
</feature>
<organism evidence="9 10">
    <name type="scientific">Cimex lectularius</name>
    <name type="common">Bed bug</name>
    <name type="synonym">Acanthia lectularia</name>
    <dbReference type="NCBI Taxonomy" id="79782"/>
    <lineage>
        <taxon>Eukaryota</taxon>
        <taxon>Metazoa</taxon>
        <taxon>Ecdysozoa</taxon>
        <taxon>Arthropoda</taxon>
        <taxon>Hexapoda</taxon>
        <taxon>Insecta</taxon>
        <taxon>Pterygota</taxon>
        <taxon>Neoptera</taxon>
        <taxon>Paraneoptera</taxon>
        <taxon>Hemiptera</taxon>
        <taxon>Heteroptera</taxon>
        <taxon>Panheteroptera</taxon>
        <taxon>Cimicomorpha</taxon>
        <taxon>Cimicidae</taxon>
        <taxon>Cimex</taxon>
    </lineage>
</organism>
<evidence type="ECO:0000256" key="5">
    <source>
        <dbReference type="ARBA" id="ARBA00022737"/>
    </source>
</evidence>
<dbReference type="GeneID" id="106665915"/>
<dbReference type="EnsemblMetazoa" id="XM_014392724.1">
    <property type="protein sequence ID" value="XP_014248210.1"/>
    <property type="gene ID" value="LOC106665915"/>
</dbReference>
<dbReference type="RefSeq" id="XP_014248212.1">
    <property type="nucleotide sequence ID" value="XM_014392726.1"/>
</dbReference>
<evidence type="ECO:0000313" key="9">
    <source>
        <dbReference type="EnsemblMetazoa" id="XP_014248210.1"/>
    </source>
</evidence>
<protein>
    <recommendedName>
        <fullName evidence="11">Mitochondrial thiamine pyrophosphate carrier</fullName>
    </recommendedName>
</protein>
<name>A0A8I6TGJ0_CIMLE</name>
<dbReference type="InterPro" id="IPR018108">
    <property type="entry name" value="MCP_transmembrane"/>
</dbReference>
<evidence type="ECO:0000256" key="7">
    <source>
        <dbReference type="PROSITE-ProRule" id="PRU00282"/>
    </source>
</evidence>
<sequence length="309" mass="34216">MVGFNKNESLSTYKIMIAGAAAGAVTRALFQPIDVIKIKFQLQVEPIKLTSTISKYNSLLQAVKTIHYEEGLKGLWAGHNPGQILSISYGIVNFTAFEILTKYFGKERTGLSHLLCGTISGITATVVSFPFDTVRTRFVAEGRRYNTTKQYKTIYHSLITMVKHEGLRAPFKGLSTSLIQAGPLSGLVFLTHNFVSKLFIETKLLTTGASKLNLSGNMVAGAMSGFIAKTLVYPLDMARKRLQIQGFQHARQNFGLNFYCKGLFNCIKLVLKNEGFFALFKGWTPSVIKAVLTTASHFVIYEETCKLLS</sequence>
<dbReference type="Proteomes" id="UP000494040">
    <property type="component" value="Unassembled WGS sequence"/>
</dbReference>
<dbReference type="InterPro" id="IPR023395">
    <property type="entry name" value="MCP_dom_sf"/>
</dbReference>
<feature type="repeat" description="Solcar" evidence="7">
    <location>
        <begin position="108"/>
        <end position="198"/>
    </location>
</feature>
<keyword evidence="6 7" id="KW-0472">Membrane</keyword>
<evidence type="ECO:0000256" key="8">
    <source>
        <dbReference type="RuleBase" id="RU000488"/>
    </source>
</evidence>
<evidence type="ECO:0000256" key="1">
    <source>
        <dbReference type="ARBA" id="ARBA00004141"/>
    </source>
</evidence>
<evidence type="ECO:0008006" key="11">
    <source>
        <dbReference type="Google" id="ProtNLM"/>
    </source>
</evidence>